<sequence length="684" mass="74215">MMLSARFASLASLLLCGLLLAACEDPVNQVEEPVDVGDAQSDAPLECNPGEVLGCPGPDSASREVCNEAGDGTLLIECAGTSVCREGACVEVTCRPNTRRCTSESQPQVCRPDGEDYVFEDAESCAEGTRCQQGVCLDRCGLAEQSNSYIGCEYWAVELENSELYQSETGTITEPEEVRAPFAVVLANTDPNITARISVWASPDTHAEFVSSREVMPSRMFPGEEIVTVYSEVVGADGQRVGQPLSGAIDQVELPPNSTMTVLLPNRTLPRRTTSITPFAYRVVSSEPVVAYQFNPFCCNYNYTNDASLLLPRGALTENYMYLGQTVWAGNSTSRLPVPRPATLSVVALDEDTDVTVQLRAPSDTDKTFDDLIFAPFDLARINGPDASGRITFRLQPFEVFNLGSRGIQPVEDISGARITASKPVSVFSGHSCTNVPFDRSACDHLESQLFPLETWGTIFIASPLKLRNPEPPSGSREGTYWKFVASENNTVIQTGIAINPPAALPPGGEAVPSCASFSDDPSQGTFVLNAGESCEFGTRHMFRVLASAPIAIGAFLSGQNTVYDQVNWNDRAGDPSFFLLPPEEQYRTDYSFLAPPTYHQSYAMVTMAPGFTITLNGEELDPMNFDAELIDDGSRMRAHIPLEPGPYTLESLVPMGLVVYGYDNYVSYAYTGGLNLTKLNVLE</sequence>
<feature type="signal peptide" evidence="1">
    <location>
        <begin position="1"/>
        <end position="21"/>
    </location>
</feature>
<accession>A0A5C6X5L0</accession>
<dbReference type="RefSeq" id="WP_146981283.1">
    <property type="nucleotide sequence ID" value="NZ_VOSM01000004.1"/>
</dbReference>
<gene>
    <name evidence="3" type="ORF">FRC98_10100</name>
</gene>
<comment type="caution">
    <text evidence="3">The sequence shown here is derived from an EMBL/GenBank/DDBJ whole genome shotgun (WGS) entry which is preliminary data.</text>
</comment>
<dbReference type="AlphaFoldDB" id="A0A5C6X5L0"/>
<dbReference type="InterPro" id="IPR035234">
    <property type="entry name" value="IgGFc-bd_N"/>
</dbReference>
<protein>
    <recommendedName>
        <fullName evidence="2">IgGFc-binding protein N-terminal domain-containing protein</fullName>
    </recommendedName>
</protein>
<feature type="domain" description="IgGFc-binding protein N-terminal" evidence="2">
    <location>
        <begin position="306"/>
        <end position="662"/>
    </location>
</feature>
<evidence type="ECO:0000256" key="1">
    <source>
        <dbReference type="SAM" id="SignalP"/>
    </source>
</evidence>
<evidence type="ECO:0000259" key="2">
    <source>
        <dbReference type="Pfam" id="PF17517"/>
    </source>
</evidence>
<proteinExistence type="predicted"/>
<keyword evidence="1" id="KW-0732">Signal</keyword>
<evidence type="ECO:0000313" key="4">
    <source>
        <dbReference type="Proteomes" id="UP000321412"/>
    </source>
</evidence>
<dbReference type="Proteomes" id="UP000321412">
    <property type="component" value="Unassembled WGS sequence"/>
</dbReference>
<keyword evidence="4" id="KW-1185">Reference proteome</keyword>
<dbReference type="PANTHER" id="PTHR46534:SF1">
    <property type="entry name" value="IGGFC-BINDING PROTEIN N-TERMINAL DOMAIN-CONTAINING PROTEIN"/>
    <property type="match status" value="1"/>
</dbReference>
<dbReference type="PANTHER" id="PTHR46534">
    <property type="entry name" value="IGGFC_BINDING DOMAIN-CONTAINING PROTEIN"/>
    <property type="match status" value="1"/>
</dbReference>
<evidence type="ECO:0000313" key="3">
    <source>
        <dbReference type="EMBL" id="TXD37080.1"/>
    </source>
</evidence>
<organism evidence="3 4">
    <name type="scientific">Lujinxingia vulgaris</name>
    <dbReference type="NCBI Taxonomy" id="2600176"/>
    <lineage>
        <taxon>Bacteria</taxon>
        <taxon>Deltaproteobacteria</taxon>
        <taxon>Bradymonadales</taxon>
        <taxon>Lujinxingiaceae</taxon>
        <taxon>Lujinxingia</taxon>
    </lineage>
</organism>
<dbReference type="OrthoDB" id="5524783at2"/>
<reference evidence="3 4" key="1">
    <citation type="submission" date="2019-08" db="EMBL/GenBank/DDBJ databases">
        <title>Bradymonadales sp. TMQ4.</title>
        <authorList>
            <person name="Liang Q."/>
        </authorList>
    </citation>
    <scope>NUCLEOTIDE SEQUENCE [LARGE SCALE GENOMIC DNA]</scope>
    <source>
        <strain evidence="3 4">TMQ4</strain>
    </source>
</reference>
<feature type="chain" id="PRO_5023137601" description="IgGFc-binding protein N-terminal domain-containing protein" evidence="1">
    <location>
        <begin position="22"/>
        <end position="684"/>
    </location>
</feature>
<dbReference type="EMBL" id="VOSM01000004">
    <property type="protein sequence ID" value="TXD37080.1"/>
    <property type="molecule type" value="Genomic_DNA"/>
</dbReference>
<dbReference type="Pfam" id="PF17517">
    <property type="entry name" value="IgGFc_binding"/>
    <property type="match status" value="1"/>
</dbReference>
<name>A0A5C6X5L0_9DELT</name>
<dbReference type="PROSITE" id="PS51257">
    <property type="entry name" value="PROKAR_LIPOPROTEIN"/>
    <property type="match status" value="1"/>
</dbReference>